<reference evidence="1 2" key="1">
    <citation type="journal article" date="2016" name="Sci. Rep.">
        <title>Metabolic traits of an uncultured archaeal lineage -MSBL1- from brine pools of the Red Sea.</title>
        <authorList>
            <person name="Mwirichia R."/>
            <person name="Alam I."/>
            <person name="Rashid M."/>
            <person name="Vinu M."/>
            <person name="Ba-Alawi W."/>
            <person name="Anthony Kamau A."/>
            <person name="Kamanda Ngugi D."/>
            <person name="Goker M."/>
            <person name="Klenk H.P."/>
            <person name="Bajic V."/>
            <person name="Stingl U."/>
        </authorList>
    </citation>
    <scope>NUCLEOTIDE SEQUENCE [LARGE SCALE GENOMIC DNA]</scope>
    <source>
        <strain evidence="1">SCGC-AAA382A20</strain>
    </source>
</reference>
<sequence length="85" mass="9812">MPERENIEYYIRGHLFDIASQEKIEEKEGDISSVVTGIIKLKESFNKKCHLQKSVLGILSKYKSEQAKKKELVSVSRKITEKCLI</sequence>
<name>A0A133VMR0_9EURY</name>
<dbReference type="AlphaFoldDB" id="A0A133VMR0"/>
<dbReference type="Proteomes" id="UP000070263">
    <property type="component" value="Unassembled WGS sequence"/>
</dbReference>
<comment type="caution">
    <text evidence="1">The sequence shown here is derived from an EMBL/GenBank/DDBJ whole genome shotgun (WGS) entry which is preliminary data.</text>
</comment>
<gene>
    <name evidence="1" type="ORF">AKJ51_00080</name>
</gene>
<evidence type="ECO:0000313" key="2">
    <source>
        <dbReference type="Proteomes" id="UP000070263"/>
    </source>
</evidence>
<accession>A0A133VMR0</accession>
<evidence type="ECO:0000313" key="1">
    <source>
        <dbReference type="EMBL" id="KXB07745.1"/>
    </source>
</evidence>
<keyword evidence="2" id="KW-1185">Reference proteome</keyword>
<protein>
    <submittedName>
        <fullName evidence="1">Uncharacterized protein</fullName>
    </submittedName>
</protein>
<proteinExistence type="predicted"/>
<dbReference type="EMBL" id="LHYE01000001">
    <property type="protein sequence ID" value="KXB07745.1"/>
    <property type="molecule type" value="Genomic_DNA"/>
</dbReference>
<organism evidence="1 2">
    <name type="scientific">candidate division MSBL1 archaeon SCGC-AAA382A20</name>
    <dbReference type="NCBI Taxonomy" id="1698280"/>
    <lineage>
        <taxon>Archaea</taxon>
        <taxon>Methanobacteriati</taxon>
        <taxon>Methanobacteriota</taxon>
        <taxon>candidate division MSBL1</taxon>
    </lineage>
</organism>